<sequence length="96" mass="10483">MLVKGKVVAENGTFPFEVLKTDGGVSLRVELSGEPFEYSTDCNCLEPLELLGLLLPALEEEIGEIKGVFVEEVVEGEKKGVHSFLKSLRRFLSKGG</sequence>
<organism evidence="1 2">
    <name type="scientific">Thermococcus cleftensis (strain DSM 27260 / KACC 17922 / CL1)</name>
    <dbReference type="NCBI Taxonomy" id="163003"/>
    <lineage>
        <taxon>Archaea</taxon>
        <taxon>Methanobacteriati</taxon>
        <taxon>Methanobacteriota</taxon>
        <taxon>Thermococci</taxon>
        <taxon>Thermococcales</taxon>
        <taxon>Thermococcaceae</taxon>
        <taxon>Thermococcus</taxon>
    </lineage>
</organism>
<dbReference type="EMBL" id="CP003651">
    <property type="protein sequence ID" value="AFL95967.1"/>
    <property type="molecule type" value="Genomic_DNA"/>
</dbReference>
<dbReference type="Proteomes" id="UP000006064">
    <property type="component" value="Chromosome"/>
</dbReference>
<keyword evidence="2" id="KW-1185">Reference proteome</keyword>
<protein>
    <submittedName>
        <fullName evidence="1">Uncharacterized protein</fullName>
    </submittedName>
</protein>
<accession>I3ZW83</accession>
<dbReference type="KEGG" id="thm:CL1_1771"/>
<dbReference type="AlphaFoldDB" id="I3ZW83"/>
<gene>
    <name evidence="1" type="ORF">CL1_1771</name>
</gene>
<evidence type="ECO:0000313" key="2">
    <source>
        <dbReference type="Proteomes" id="UP000006064"/>
    </source>
</evidence>
<dbReference type="HOGENOM" id="CLU_2353368_0_0_2"/>
<proteinExistence type="predicted"/>
<dbReference type="OrthoDB" id="102547at2157"/>
<reference evidence="1 2" key="1">
    <citation type="journal article" date="2012" name="J. Bacteriol.">
        <title>Complete Genome Sequence of the Hyperthermophilic Archaeon Thermococcus sp. Strain CL1, Isolated from a Paralvinella sp. Polychaete Worm Collected from a Hydrothermal Vent.</title>
        <authorList>
            <person name="Jung J.H."/>
            <person name="Holden J.F."/>
            <person name="Seo D.H."/>
            <person name="Park K.H."/>
            <person name="Shin H."/>
            <person name="Ryu S."/>
            <person name="Lee J.H."/>
            <person name="Park C.S."/>
        </authorList>
    </citation>
    <scope>NUCLEOTIDE SEQUENCE [LARGE SCALE GENOMIC DNA]</scope>
    <source>
        <strain evidence="2">DSM 27260 / KACC 17922 / CL1</strain>
    </source>
</reference>
<evidence type="ECO:0000313" key="1">
    <source>
        <dbReference type="EMBL" id="AFL95967.1"/>
    </source>
</evidence>
<name>I3ZW83_THECF</name>